<dbReference type="InterPro" id="IPR019049">
    <property type="entry name" value="Nucleoporin_prot_Ndc1/Nup"/>
</dbReference>
<keyword evidence="4" id="KW-0813">Transport</keyword>
<keyword evidence="10" id="KW-0906">Nuclear pore complex</keyword>
<gene>
    <name evidence="14" type="primary">TMEM48</name>
    <name evidence="14" type="ORF">HDU87_008166</name>
</gene>
<dbReference type="GO" id="GO:0006999">
    <property type="term" value="P:nuclear pore organization"/>
    <property type="evidence" value="ECO:0007669"/>
    <property type="project" value="TreeGrafter"/>
</dbReference>
<evidence type="ECO:0000313" key="14">
    <source>
        <dbReference type="EMBL" id="KAJ3171916.1"/>
    </source>
</evidence>
<evidence type="ECO:0000256" key="3">
    <source>
        <dbReference type="ARBA" id="ARBA00005760"/>
    </source>
</evidence>
<proteinExistence type="inferred from homology"/>
<organism evidence="14 15">
    <name type="scientific">Geranomyces variabilis</name>
    <dbReference type="NCBI Taxonomy" id="109894"/>
    <lineage>
        <taxon>Eukaryota</taxon>
        <taxon>Fungi</taxon>
        <taxon>Fungi incertae sedis</taxon>
        <taxon>Chytridiomycota</taxon>
        <taxon>Chytridiomycota incertae sedis</taxon>
        <taxon>Chytridiomycetes</taxon>
        <taxon>Spizellomycetales</taxon>
        <taxon>Powellomycetaceae</taxon>
        <taxon>Geranomyces</taxon>
    </lineage>
</organism>
<evidence type="ECO:0000256" key="4">
    <source>
        <dbReference type="ARBA" id="ARBA00022448"/>
    </source>
</evidence>
<evidence type="ECO:0000256" key="11">
    <source>
        <dbReference type="ARBA" id="ARBA00023136"/>
    </source>
</evidence>
<feature type="transmembrane region" description="Helical" evidence="13">
    <location>
        <begin position="164"/>
        <end position="185"/>
    </location>
</feature>
<dbReference type="Proteomes" id="UP001212152">
    <property type="component" value="Unassembled WGS sequence"/>
</dbReference>
<dbReference type="AlphaFoldDB" id="A0AAD5TD86"/>
<evidence type="ECO:0000256" key="9">
    <source>
        <dbReference type="ARBA" id="ARBA00023010"/>
    </source>
</evidence>
<dbReference type="GO" id="GO:0051028">
    <property type="term" value="P:mRNA transport"/>
    <property type="evidence" value="ECO:0007669"/>
    <property type="project" value="UniProtKB-KW"/>
</dbReference>
<dbReference type="GO" id="GO:0030674">
    <property type="term" value="F:protein-macromolecule adaptor activity"/>
    <property type="evidence" value="ECO:0007669"/>
    <property type="project" value="TreeGrafter"/>
</dbReference>
<dbReference type="GO" id="GO:0070762">
    <property type="term" value="C:nuclear pore transmembrane ring"/>
    <property type="evidence" value="ECO:0007669"/>
    <property type="project" value="TreeGrafter"/>
</dbReference>
<dbReference type="GO" id="GO:0005816">
    <property type="term" value="C:spindle pole body"/>
    <property type="evidence" value="ECO:0007669"/>
    <property type="project" value="TreeGrafter"/>
</dbReference>
<dbReference type="PANTHER" id="PTHR13269">
    <property type="entry name" value="NUCLEOPORIN NDC1"/>
    <property type="match status" value="1"/>
</dbReference>
<keyword evidence="11 13" id="KW-0472">Membrane</keyword>
<evidence type="ECO:0000256" key="8">
    <source>
        <dbReference type="ARBA" id="ARBA00022989"/>
    </source>
</evidence>
<keyword evidence="5 13" id="KW-0812">Transmembrane</keyword>
<dbReference type="Pfam" id="PF09531">
    <property type="entry name" value="Ndc1_Nup"/>
    <property type="match status" value="1"/>
</dbReference>
<keyword evidence="12" id="KW-0539">Nucleus</keyword>
<comment type="subcellular location">
    <subcellularLocation>
        <location evidence="1">Nucleus membrane</location>
        <topology evidence="1">Multi-pass membrane protein</topology>
    </subcellularLocation>
    <subcellularLocation>
        <location evidence="2">Nucleus</location>
        <location evidence="2">Nuclear pore complex</location>
    </subcellularLocation>
</comment>
<dbReference type="EMBL" id="JADGJQ010000081">
    <property type="protein sequence ID" value="KAJ3171916.1"/>
    <property type="molecule type" value="Genomic_DNA"/>
</dbReference>
<evidence type="ECO:0000256" key="10">
    <source>
        <dbReference type="ARBA" id="ARBA00023132"/>
    </source>
</evidence>
<evidence type="ECO:0000256" key="6">
    <source>
        <dbReference type="ARBA" id="ARBA00022816"/>
    </source>
</evidence>
<feature type="transmembrane region" description="Helical" evidence="13">
    <location>
        <begin position="117"/>
        <end position="134"/>
    </location>
</feature>
<comment type="similarity">
    <text evidence="3">Belongs to the NDC1 family.</text>
</comment>
<feature type="transmembrane region" description="Helical" evidence="13">
    <location>
        <begin position="24"/>
        <end position="43"/>
    </location>
</feature>
<evidence type="ECO:0000256" key="13">
    <source>
        <dbReference type="SAM" id="Phobius"/>
    </source>
</evidence>
<name>A0AAD5TD86_9FUNG</name>
<sequence length="628" mass="71478">MLICWSLSLRDVFGLELLWKMLHPAMWFMSFVAALPIAALLFLRANSLQVQRPVAKSRLLAVFTFFDHQIAMSAGVHVVSAVTLGLTYLWISDRTLLPSVFFYPEGHFNPPQLNEDLVFIFAYCIFAGVVYALHRQISEKDHLQFLPVQRSFWWRIKLQVPTSFHNAIVLGSKLMLSYLVIYAVFGSRIYHFASGLVAPFMSGKLVTLPQYVSSTFNLARAIHTYFTGLLTLSCWELLNQWFEVLVTEFYGHDTNISTAVMMAGLNLPETEFAKYLAFRRFKSLVSYDRAQRIQLYTGDVDGPELAWKTISTLCLVHIDNLSEQLEKTQKPRQVRPRKTVLPLNPAAAALVSRPTAAKRRSGMSKLALRARNMLYPPDSPGRVPLDGEEGVTDTAAASTAKLNEKGWHNDAKPEKTPLLFAPVSKTSHKAKNFDEAKPSDDLAPPVIVRLTTQPRQKKQVVESTKFYESKGEKTREKIFSWVNNWAWGRWLVGETLSRQTQSLFRDLQIQMWAIEGITSLVTSAALHPEEDKFGAVNPDLSTVIECLLRCQAALELRIRIPPLSPDVDPRFYKALVSSQVVPRQAWAALQLLQNSLYRITRAWYVRLGKTPLQPKYAEMFQRYLDFKE</sequence>
<dbReference type="GO" id="GO:0031965">
    <property type="term" value="C:nuclear membrane"/>
    <property type="evidence" value="ECO:0007669"/>
    <property type="project" value="UniProtKB-SubCell"/>
</dbReference>
<evidence type="ECO:0000313" key="15">
    <source>
        <dbReference type="Proteomes" id="UP001212152"/>
    </source>
</evidence>
<evidence type="ECO:0000256" key="2">
    <source>
        <dbReference type="ARBA" id="ARBA00004567"/>
    </source>
</evidence>
<comment type="caution">
    <text evidence="14">The sequence shown here is derived from an EMBL/GenBank/DDBJ whole genome shotgun (WGS) entry which is preliminary data.</text>
</comment>
<evidence type="ECO:0000256" key="5">
    <source>
        <dbReference type="ARBA" id="ARBA00022692"/>
    </source>
</evidence>
<keyword evidence="9" id="KW-0811">Translocation</keyword>
<evidence type="ECO:0000256" key="12">
    <source>
        <dbReference type="ARBA" id="ARBA00023242"/>
    </source>
</evidence>
<evidence type="ECO:0000256" key="1">
    <source>
        <dbReference type="ARBA" id="ARBA00004232"/>
    </source>
</evidence>
<accession>A0AAD5TD86</accession>
<dbReference type="PANTHER" id="PTHR13269:SF6">
    <property type="entry name" value="NUCLEOPORIN NDC1"/>
    <property type="match status" value="1"/>
</dbReference>
<keyword evidence="7" id="KW-0653">Protein transport</keyword>
<feature type="transmembrane region" description="Helical" evidence="13">
    <location>
        <begin position="70"/>
        <end position="91"/>
    </location>
</feature>
<keyword evidence="8 13" id="KW-1133">Transmembrane helix</keyword>
<evidence type="ECO:0000256" key="7">
    <source>
        <dbReference type="ARBA" id="ARBA00022927"/>
    </source>
</evidence>
<protein>
    <submittedName>
        <fullName evidence="14">Nucleoporin NDC1</fullName>
    </submittedName>
</protein>
<reference evidence="14" key="1">
    <citation type="submission" date="2020-05" db="EMBL/GenBank/DDBJ databases">
        <title>Phylogenomic resolution of chytrid fungi.</title>
        <authorList>
            <person name="Stajich J.E."/>
            <person name="Amses K."/>
            <person name="Simmons R."/>
            <person name="Seto K."/>
            <person name="Myers J."/>
            <person name="Bonds A."/>
            <person name="Quandt C.A."/>
            <person name="Barry K."/>
            <person name="Liu P."/>
            <person name="Grigoriev I."/>
            <person name="Longcore J.E."/>
            <person name="James T.Y."/>
        </authorList>
    </citation>
    <scope>NUCLEOTIDE SEQUENCE</scope>
    <source>
        <strain evidence="14">JEL0379</strain>
    </source>
</reference>
<keyword evidence="15" id="KW-1185">Reference proteome</keyword>
<dbReference type="GO" id="GO:0015031">
    <property type="term" value="P:protein transport"/>
    <property type="evidence" value="ECO:0007669"/>
    <property type="project" value="UniProtKB-KW"/>
</dbReference>
<keyword evidence="6" id="KW-0509">mRNA transport</keyword>